<protein>
    <recommendedName>
        <fullName evidence="3">Lipoprotein</fullName>
    </recommendedName>
</protein>
<proteinExistence type="predicted"/>
<sequence>MKKKLEYFVILAFVFLAILACTDKMERNNRNSQVITLEIRVPVKIYPTDQGNADQNDQDSWIVYLGQDFFKEGFYIEGYSSPQLRLQTLCKKDSKKFEIMIGKHKYNFRILAVDSDAVKLELYKVRTIEK</sequence>
<dbReference type="EMBL" id="MFGB01000007">
    <property type="protein sequence ID" value="OGF27556.1"/>
    <property type="molecule type" value="Genomic_DNA"/>
</dbReference>
<dbReference type="Proteomes" id="UP000178367">
    <property type="component" value="Unassembled WGS sequence"/>
</dbReference>
<accession>A0A1F5SLZ5</accession>
<reference evidence="1 2" key="1">
    <citation type="journal article" date="2016" name="Nat. Commun.">
        <title>Thousands of microbial genomes shed light on interconnected biogeochemical processes in an aquifer system.</title>
        <authorList>
            <person name="Anantharaman K."/>
            <person name="Brown C.T."/>
            <person name="Hug L.A."/>
            <person name="Sharon I."/>
            <person name="Castelle C.J."/>
            <person name="Probst A.J."/>
            <person name="Thomas B.C."/>
            <person name="Singh A."/>
            <person name="Wilkins M.J."/>
            <person name="Karaoz U."/>
            <person name="Brodie E.L."/>
            <person name="Williams K.H."/>
            <person name="Hubbard S.S."/>
            <person name="Banfield J.F."/>
        </authorList>
    </citation>
    <scope>NUCLEOTIDE SEQUENCE [LARGE SCALE GENOMIC DNA]</scope>
</reference>
<evidence type="ECO:0008006" key="3">
    <source>
        <dbReference type="Google" id="ProtNLM"/>
    </source>
</evidence>
<gene>
    <name evidence="1" type="ORF">A2227_01785</name>
</gene>
<comment type="caution">
    <text evidence="1">The sequence shown here is derived from an EMBL/GenBank/DDBJ whole genome shotgun (WGS) entry which is preliminary data.</text>
</comment>
<dbReference type="AlphaFoldDB" id="A0A1F5SLZ5"/>
<organism evidence="1 2">
    <name type="scientific">Candidatus Falkowbacteria bacterium RIFOXYA2_FULL_47_19</name>
    <dbReference type="NCBI Taxonomy" id="1797994"/>
    <lineage>
        <taxon>Bacteria</taxon>
        <taxon>Candidatus Falkowiibacteriota</taxon>
    </lineage>
</organism>
<evidence type="ECO:0000313" key="2">
    <source>
        <dbReference type="Proteomes" id="UP000178367"/>
    </source>
</evidence>
<dbReference type="STRING" id="1797994.A2227_01785"/>
<name>A0A1F5SLZ5_9BACT</name>
<evidence type="ECO:0000313" key="1">
    <source>
        <dbReference type="EMBL" id="OGF27556.1"/>
    </source>
</evidence>
<dbReference type="PROSITE" id="PS51257">
    <property type="entry name" value="PROKAR_LIPOPROTEIN"/>
    <property type="match status" value="1"/>
</dbReference>